<dbReference type="SUPFAM" id="SSF103473">
    <property type="entry name" value="MFS general substrate transporter"/>
    <property type="match status" value="1"/>
</dbReference>
<feature type="transmembrane region" description="Helical" evidence="6">
    <location>
        <begin position="303"/>
        <end position="327"/>
    </location>
</feature>
<dbReference type="PANTHER" id="PTHR43124">
    <property type="entry name" value="PURINE EFFLUX PUMP PBUE"/>
    <property type="match status" value="1"/>
</dbReference>
<feature type="transmembrane region" description="Helical" evidence="6">
    <location>
        <begin position="7"/>
        <end position="24"/>
    </location>
</feature>
<evidence type="ECO:0000256" key="4">
    <source>
        <dbReference type="ARBA" id="ARBA00022989"/>
    </source>
</evidence>
<keyword evidence="2" id="KW-1003">Cell membrane</keyword>
<proteinExistence type="predicted"/>
<name>A0ABS5WX76_9RHOB</name>
<reference evidence="8 9" key="1">
    <citation type="submission" date="2021-05" db="EMBL/GenBank/DDBJ databases">
        <title>Draft genomes of marine bacteria isolated from model chitin particles.</title>
        <authorList>
            <person name="Datta M.S."/>
            <person name="Schwartzman J.A."/>
            <person name="Cordero O."/>
        </authorList>
    </citation>
    <scope>NUCLEOTIDE SEQUENCE [LARGE SCALE GENOMIC DNA]</scope>
    <source>
        <strain evidence="8 9">4E07</strain>
    </source>
</reference>
<feature type="transmembrane region" description="Helical" evidence="6">
    <location>
        <begin position="44"/>
        <end position="65"/>
    </location>
</feature>
<dbReference type="PANTHER" id="PTHR43124:SF10">
    <property type="entry name" value="PURINE EFFLUX PUMP PBUE"/>
    <property type="match status" value="1"/>
</dbReference>
<feature type="transmembrane region" description="Helical" evidence="6">
    <location>
        <begin position="208"/>
        <end position="228"/>
    </location>
</feature>
<feature type="transmembrane region" description="Helical" evidence="6">
    <location>
        <begin position="100"/>
        <end position="126"/>
    </location>
</feature>
<evidence type="ECO:0000259" key="7">
    <source>
        <dbReference type="PROSITE" id="PS50850"/>
    </source>
</evidence>
<dbReference type="InterPro" id="IPR050189">
    <property type="entry name" value="MFS_Efflux_Transporters"/>
</dbReference>
<evidence type="ECO:0000256" key="5">
    <source>
        <dbReference type="ARBA" id="ARBA00023136"/>
    </source>
</evidence>
<dbReference type="EMBL" id="JAHHDY010000021">
    <property type="protein sequence ID" value="MBT3143234.1"/>
    <property type="molecule type" value="Genomic_DNA"/>
</dbReference>
<dbReference type="Pfam" id="PF07690">
    <property type="entry name" value="MFS_1"/>
    <property type="match status" value="1"/>
</dbReference>
<feature type="transmembrane region" description="Helical" evidence="6">
    <location>
        <begin position="339"/>
        <end position="359"/>
    </location>
</feature>
<feature type="transmembrane region" description="Helical" evidence="6">
    <location>
        <begin position="277"/>
        <end position="297"/>
    </location>
</feature>
<evidence type="ECO:0000313" key="8">
    <source>
        <dbReference type="EMBL" id="MBT3143234.1"/>
    </source>
</evidence>
<evidence type="ECO:0000256" key="6">
    <source>
        <dbReference type="SAM" id="Phobius"/>
    </source>
</evidence>
<keyword evidence="9" id="KW-1185">Reference proteome</keyword>
<evidence type="ECO:0000256" key="3">
    <source>
        <dbReference type="ARBA" id="ARBA00022692"/>
    </source>
</evidence>
<dbReference type="InterPro" id="IPR011701">
    <property type="entry name" value="MFS"/>
</dbReference>
<dbReference type="Proteomes" id="UP000763802">
    <property type="component" value="Unassembled WGS sequence"/>
</dbReference>
<feature type="domain" description="Major facilitator superfamily (MFS) profile" evidence="7">
    <location>
        <begin position="6"/>
        <end position="393"/>
    </location>
</feature>
<keyword evidence="3 6" id="KW-0812">Transmembrane</keyword>
<sequence>MQITLDYRIVGPGIFITATSYGLARYAYGLFIPTFREEFLLTDAQLALIASFSYGSYFLVTLLGIYISSRLDPRKSLIAGGLAASFGMLVMACATDYRLLALGVAVAGVSPGLAYTPISGLISALVSPSRQRTIYAIVNSGTSLGVVLSAPFAILMPNQWRGCWIVFAGFSILSTWWCAKVIPPVPQARSSQPVFAGSVRHLLRPDKVLVLSIATLIGIVTSVYWTFAVDLLASKTSLSLKIGEVEMHSVQVAQLFWAVVGIAGFLGVFAGAVVNRLGCALALSVFQTGVALALVLLPLSDNFALGAVSGFLFGSLFVFVAATLGMWSMEVFSKDASVGFGLVFLALSVGQFFGPLLIALTVEKYGLATMFFAAAGASGLAPVMIFLVHKASWETAELS</sequence>
<comment type="subcellular location">
    <subcellularLocation>
        <location evidence="1">Cell membrane</location>
        <topology evidence="1">Multi-pass membrane protein</topology>
    </subcellularLocation>
</comment>
<dbReference type="InterPro" id="IPR036259">
    <property type="entry name" value="MFS_trans_sf"/>
</dbReference>
<feature type="transmembrane region" description="Helical" evidence="6">
    <location>
        <begin position="133"/>
        <end position="153"/>
    </location>
</feature>
<evidence type="ECO:0000256" key="1">
    <source>
        <dbReference type="ARBA" id="ARBA00004651"/>
    </source>
</evidence>
<feature type="transmembrane region" description="Helical" evidence="6">
    <location>
        <begin position="159"/>
        <end position="179"/>
    </location>
</feature>
<keyword evidence="5 6" id="KW-0472">Membrane</keyword>
<comment type="caution">
    <text evidence="8">The sequence shown here is derived from an EMBL/GenBank/DDBJ whole genome shotgun (WGS) entry which is preliminary data.</text>
</comment>
<evidence type="ECO:0000313" key="9">
    <source>
        <dbReference type="Proteomes" id="UP000763802"/>
    </source>
</evidence>
<feature type="transmembrane region" description="Helical" evidence="6">
    <location>
        <begin position="77"/>
        <end position="94"/>
    </location>
</feature>
<dbReference type="InterPro" id="IPR020846">
    <property type="entry name" value="MFS_dom"/>
</dbReference>
<gene>
    <name evidence="8" type="ORF">KL867_19390</name>
</gene>
<dbReference type="PROSITE" id="PS50850">
    <property type="entry name" value="MFS"/>
    <property type="match status" value="1"/>
</dbReference>
<evidence type="ECO:0000256" key="2">
    <source>
        <dbReference type="ARBA" id="ARBA00022475"/>
    </source>
</evidence>
<organism evidence="8 9">
    <name type="scientific">Falsiruegeria litorea</name>
    <dbReference type="NCBI Taxonomy" id="1280831"/>
    <lineage>
        <taxon>Bacteria</taxon>
        <taxon>Pseudomonadati</taxon>
        <taxon>Pseudomonadota</taxon>
        <taxon>Alphaproteobacteria</taxon>
        <taxon>Rhodobacterales</taxon>
        <taxon>Roseobacteraceae</taxon>
        <taxon>Falsiruegeria</taxon>
    </lineage>
</organism>
<feature type="transmembrane region" description="Helical" evidence="6">
    <location>
        <begin position="365"/>
        <end position="388"/>
    </location>
</feature>
<protein>
    <submittedName>
        <fullName evidence="8">YbfB/YjiJ family MFS transporter</fullName>
    </submittedName>
</protein>
<feature type="transmembrane region" description="Helical" evidence="6">
    <location>
        <begin position="248"/>
        <end position="270"/>
    </location>
</feature>
<accession>A0ABS5WX76</accession>
<keyword evidence="4 6" id="KW-1133">Transmembrane helix</keyword>
<dbReference type="RefSeq" id="WP_215194210.1">
    <property type="nucleotide sequence ID" value="NZ_JAHHDY010000021.1"/>
</dbReference>
<dbReference type="Gene3D" id="1.20.1250.20">
    <property type="entry name" value="MFS general substrate transporter like domains"/>
    <property type="match status" value="2"/>
</dbReference>